<evidence type="ECO:0000313" key="2">
    <source>
        <dbReference type="EMBL" id="KXJ92012.1"/>
    </source>
</evidence>
<dbReference type="Proteomes" id="UP000070501">
    <property type="component" value="Unassembled WGS sequence"/>
</dbReference>
<dbReference type="EMBL" id="KQ964249">
    <property type="protein sequence ID" value="KXJ92012.1"/>
    <property type="molecule type" value="Genomic_DNA"/>
</dbReference>
<evidence type="ECO:0000259" key="1">
    <source>
        <dbReference type="PROSITE" id="PS50172"/>
    </source>
</evidence>
<feature type="non-terminal residue" evidence="2">
    <location>
        <position position="96"/>
    </location>
</feature>
<evidence type="ECO:0000313" key="3">
    <source>
        <dbReference type="Proteomes" id="UP000070501"/>
    </source>
</evidence>
<proteinExistence type="predicted"/>
<keyword evidence="3" id="KW-1185">Reference proteome</keyword>
<organism evidence="2 3">
    <name type="scientific">Microdochium bolleyi</name>
    <dbReference type="NCBI Taxonomy" id="196109"/>
    <lineage>
        <taxon>Eukaryota</taxon>
        <taxon>Fungi</taxon>
        <taxon>Dikarya</taxon>
        <taxon>Ascomycota</taxon>
        <taxon>Pezizomycotina</taxon>
        <taxon>Sordariomycetes</taxon>
        <taxon>Xylariomycetidae</taxon>
        <taxon>Xylariales</taxon>
        <taxon>Microdochiaceae</taxon>
        <taxon>Microdochium</taxon>
    </lineage>
</organism>
<dbReference type="STRING" id="196109.A0A136J4C0"/>
<feature type="domain" description="BRCT" evidence="1">
    <location>
        <begin position="15"/>
        <end position="96"/>
    </location>
</feature>
<protein>
    <recommendedName>
        <fullName evidence="1">BRCT domain-containing protein</fullName>
    </recommendedName>
</protein>
<dbReference type="Gene3D" id="3.40.50.10190">
    <property type="entry name" value="BRCT domain"/>
    <property type="match status" value="1"/>
</dbReference>
<dbReference type="AlphaFoldDB" id="A0A136J4C0"/>
<accession>A0A136J4C0</accession>
<name>A0A136J4C0_9PEZI</name>
<dbReference type="InterPro" id="IPR036420">
    <property type="entry name" value="BRCT_dom_sf"/>
</dbReference>
<gene>
    <name evidence="2" type="ORF">Micbo1qcDRAFT_162088</name>
</gene>
<dbReference type="InParanoid" id="A0A136J4C0"/>
<dbReference type="PROSITE" id="PS50172">
    <property type="entry name" value="BRCT"/>
    <property type="match status" value="1"/>
</dbReference>
<reference evidence="3" key="1">
    <citation type="submission" date="2016-02" db="EMBL/GenBank/DDBJ databases">
        <title>Draft genome sequence of Microdochium bolleyi, a fungal endophyte of beachgrass.</title>
        <authorList>
            <consortium name="DOE Joint Genome Institute"/>
            <person name="David A.S."/>
            <person name="May G."/>
            <person name="Haridas S."/>
            <person name="Lim J."/>
            <person name="Wang M."/>
            <person name="Labutti K."/>
            <person name="Lipzen A."/>
            <person name="Barry K."/>
            <person name="Grigoriev I.V."/>
        </authorList>
    </citation>
    <scope>NUCLEOTIDE SEQUENCE [LARGE SCALE GENOMIC DNA]</scope>
    <source>
        <strain evidence="3">J235TASD1</strain>
    </source>
</reference>
<sequence>MPPRKRAAAAAAQPPPPPPLDGFTIALSGSLPGGTQGAIESKYIKPLGASLAKSITAATTHLVTTEDDFKKPSTKVVNAQSKGLPIVSFQWLEDTL</sequence>
<dbReference type="OrthoDB" id="342264at2759"/>
<dbReference type="InterPro" id="IPR001357">
    <property type="entry name" value="BRCT_dom"/>
</dbReference>
<dbReference type="Pfam" id="PF00533">
    <property type="entry name" value="BRCT"/>
    <property type="match status" value="1"/>
</dbReference>
<dbReference type="SUPFAM" id="SSF52113">
    <property type="entry name" value="BRCT domain"/>
    <property type="match status" value="1"/>
</dbReference>